<dbReference type="Proteomes" id="UP001143981">
    <property type="component" value="Unassembled WGS sequence"/>
</dbReference>
<evidence type="ECO:0000313" key="2">
    <source>
        <dbReference type="Proteomes" id="UP001143981"/>
    </source>
</evidence>
<gene>
    <name evidence="1" type="ORF">LPJ61_006059</name>
</gene>
<proteinExistence type="predicted"/>
<feature type="non-terminal residue" evidence="1">
    <location>
        <position position="210"/>
    </location>
</feature>
<evidence type="ECO:0000313" key="1">
    <source>
        <dbReference type="EMBL" id="KAJ1721288.1"/>
    </source>
</evidence>
<dbReference type="AlphaFoldDB" id="A0A9W8CRM9"/>
<sequence>MAALHMVMGGLCLTDGDCKAIWAAGRQVLHVEPFRFVRRCNWHSQDGALKLQSPASIFPPLCSRLRAETLCGEFSYDPTQRLFVVRAIAGMAIRPYIPVFAAEQLMTLVTHFDSALLSMAIAAFDNPAPQQGWRVALCLVGLIATSTVREQRARIHNWRRLEVQRISTAIELAVIRAPLRHSGLMNEHVYWLGGHYPKVLIGAVVDVFGH</sequence>
<dbReference type="EMBL" id="JANBOI010002525">
    <property type="protein sequence ID" value="KAJ1721288.1"/>
    <property type="molecule type" value="Genomic_DNA"/>
</dbReference>
<comment type="caution">
    <text evidence="1">The sequence shown here is derived from an EMBL/GenBank/DDBJ whole genome shotgun (WGS) entry which is preliminary data.</text>
</comment>
<organism evidence="1 2">
    <name type="scientific">Coemansia biformis</name>
    <dbReference type="NCBI Taxonomy" id="1286918"/>
    <lineage>
        <taxon>Eukaryota</taxon>
        <taxon>Fungi</taxon>
        <taxon>Fungi incertae sedis</taxon>
        <taxon>Zoopagomycota</taxon>
        <taxon>Kickxellomycotina</taxon>
        <taxon>Kickxellomycetes</taxon>
        <taxon>Kickxellales</taxon>
        <taxon>Kickxellaceae</taxon>
        <taxon>Coemansia</taxon>
    </lineage>
</organism>
<name>A0A9W8CRM9_9FUNG</name>
<protein>
    <submittedName>
        <fullName evidence="1">Uncharacterized protein</fullName>
    </submittedName>
</protein>
<accession>A0A9W8CRM9</accession>
<keyword evidence="2" id="KW-1185">Reference proteome</keyword>
<reference evidence="1" key="1">
    <citation type="submission" date="2022-07" db="EMBL/GenBank/DDBJ databases">
        <title>Phylogenomic reconstructions and comparative analyses of Kickxellomycotina fungi.</title>
        <authorList>
            <person name="Reynolds N.K."/>
            <person name="Stajich J.E."/>
            <person name="Barry K."/>
            <person name="Grigoriev I.V."/>
            <person name="Crous P."/>
            <person name="Smith M.E."/>
        </authorList>
    </citation>
    <scope>NUCLEOTIDE SEQUENCE</scope>
    <source>
        <strain evidence="1">BCRC 34381</strain>
    </source>
</reference>